<proteinExistence type="predicted"/>
<reference evidence="2" key="2">
    <citation type="submission" date="2025-09" db="UniProtKB">
        <authorList>
            <consortium name="Ensembl"/>
        </authorList>
    </citation>
    <scope>IDENTIFICATION</scope>
</reference>
<reference evidence="2" key="1">
    <citation type="submission" date="2025-08" db="UniProtKB">
        <authorList>
            <consortium name="Ensembl"/>
        </authorList>
    </citation>
    <scope>IDENTIFICATION</scope>
</reference>
<evidence type="ECO:0000256" key="1">
    <source>
        <dbReference type="SAM" id="MobiDB-lite"/>
    </source>
</evidence>
<evidence type="ECO:0000313" key="2">
    <source>
        <dbReference type="Ensembl" id="ENSCMMP00000022196.1"/>
    </source>
</evidence>
<dbReference type="Proteomes" id="UP000694556">
    <property type="component" value="Unassembled WGS sequence"/>
</dbReference>
<accession>A0A8C3CL67</accession>
<dbReference type="AlphaFoldDB" id="A0A8C3CL67"/>
<feature type="region of interest" description="Disordered" evidence="1">
    <location>
        <begin position="47"/>
        <end position="74"/>
    </location>
</feature>
<sequence length="110" mass="11605">MAAPCDFQLPLVAGDLLRGGGAGRYVVQDVLSGRELPPAVAAVRARCKGRPTENPLPHIPGKANPRGASAPSECFSQLTGGLREQGRRALPGLGCRGQPYSWQDVSSNLW</sequence>
<keyword evidence="3" id="KW-1185">Reference proteome</keyword>
<feature type="compositionally biased region" description="Polar residues" evidence="1">
    <location>
        <begin position="100"/>
        <end position="110"/>
    </location>
</feature>
<evidence type="ECO:0000313" key="3">
    <source>
        <dbReference type="Proteomes" id="UP000694556"/>
    </source>
</evidence>
<organism evidence="2 3">
    <name type="scientific">Cairina moschata</name>
    <name type="common">Muscovy duck</name>
    <dbReference type="NCBI Taxonomy" id="8855"/>
    <lineage>
        <taxon>Eukaryota</taxon>
        <taxon>Metazoa</taxon>
        <taxon>Chordata</taxon>
        <taxon>Craniata</taxon>
        <taxon>Vertebrata</taxon>
        <taxon>Euteleostomi</taxon>
        <taxon>Archelosauria</taxon>
        <taxon>Archosauria</taxon>
        <taxon>Dinosauria</taxon>
        <taxon>Saurischia</taxon>
        <taxon>Theropoda</taxon>
        <taxon>Coelurosauria</taxon>
        <taxon>Aves</taxon>
        <taxon>Neognathae</taxon>
        <taxon>Galloanserae</taxon>
        <taxon>Anseriformes</taxon>
        <taxon>Anatidae</taxon>
        <taxon>Anatinae</taxon>
        <taxon>Cairina</taxon>
    </lineage>
</organism>
<name>A0A8C3CL67_CAIMO</name>
<dbReference type="Ensembl" id="ENSCMMT00000024314.1">
    <property type="protein sequence ID" value="ENSCMMP00000022196.1"/>
    <property type="gene ID" value="ENSCMMG00000013942.1"/>
</dbReference>
<feature type="region of interest" description="Disordered" evidence="1">
    <location>
        <begin position="87"/>
        <end position="110"/>
    </location>
</feature>
<protein>
    <submittedName>
        <fullName evidence="2">Uncharacterized protein</fullName>
    </submittedName>
</protein>